<keyword evidence="2" id="KW-1133">Transmembrane helix</keyword>
<organism evidence="3 4">
    <name type="scientific">Varroa destructor</name>
    <name type="common">Honeybee mite</name>
    <dbReference type="NCBI Taxonomy" id="109461"/>
    <lineage>
        <taxon>Eukaryota</taxon>
        <taxon>Metazoa</taxon>
        <taxon>Ecdysozoa</taxon>
        <taxon>Arthropoda</taxon>
        <taxon>Chelicerata</taxon>
        <taxon>Arachnida</taxon>
        <taxon>Acari</taxon>
        <taxon>Parasitiformes</taxon>
        <taxon>Mesostigmata</taxon>
        <taxon>Gamasina</taxon>
        <taxon>Dermanyssoidea</taxon>
        <taxon>Varroidae</taxon>
        <taxon>Varroa</taxon>
    </lineage>
</organism>
<protein>
    <submittedName>
        <fullName evidence="3">Uncharacterized protein</fullName>
    </submittedName>
</protein>
<dbReference type="GeneID" id="111249559"/>
<name>A0A7M7K8D3_VARDE</name>
<evidence type="ECO:0000256" key="1">
    <source>
        <dbReference type="SAM" id="MobiDB-lite"/>
    </source>
</evidence>
<proteinExistence type="predicted"/>
<evidence type="ECO:0000256" key="2">
    <source>
        <dbReference type="SAM" id="Phobius"/>
    </source>
</evidence>
<reference evidence="3" key="1">
    <citation type="submission" date="2021-01" db="UniProtKB">
        <authorList>
            <consortium name="EnsemblMetazoa"/>
        </authorList>
    </citation>
    <scope>IDENTIFICATION</scope>
</reference>
<keyword evidence="4" id="KW-1185">Reference proteome</keyword>
<dbReference type="KEGG" id="vde:111249559"/>
<feature type="compositionally biased region" description="Low complexity" evidence="1">
    <location>
        <begin position="38"/>
        <end position="52"/>
    </location>
</feature>
<keyword evidence="2" id="KW-0472">Membrane</keyword>
<sequence length="170" mass="18433">MSYSVTFKESALPLPAKVRLLGATSTESISSALRETTPSPLLSSSSSSPPSSWAIQSGSSESIRRRSLICSGGSSPTANDEAGPTGKTSPIVKRNWRSYETELEVAAFVLADAANDPVLVMMLVIILITLVFLVTLAIRTRMYTDRLEAVYMKLPPNPHETTVLSFKKFH</sequence>
<dbReference type="Proteomes" id="UP000594260">
    <property type="component" value="Unplaced"/>
</dbReference>
<dbReference type="RefSeq" id="XP_022659300.1">
    <property type="nucleotide sequence ID" value="XM_022803565.1"/>
</dbReference>
<feature type="region of interest" description="Disordered" evidence="1">
    <location>
        <begin position="32"/>
        <end position="90"/>
    </location>
</feature>
<dbReference type="InParanoid" id="A0A7M7K8D3"/>
<dbReference type="EnsemblMetazoa" id="XM_022803565">
    <property type="protein sequence ID" value="XP_022659300"/>
    <property type="gene ID" value="LOC111249559"/>
</dbReference>
<dbReference type="AlphaFoldDB" id="A0A7M7K8D3"/>
<evidence type="ECO:0000313" key="4">
    <source>
        <dbReference type="Proteomes" id="UP000594260"/>
    </source>
</evidence>
<feature type="transmembrane region" description="Helical" evidence="2">
    <location>
        <begin position="118"/>
        <end position="138"/>
    </location>
</feature>
<evidence type="ECO:0000313" key="3">
    <source>
        <dbReference type="EnsemblMetazoa" id="XP_022659300"/>
    </source>
</evidence>
<keyword evidence="2" id="KW-0812">Transmembrane</keyword>
<accession>A0A7M7K8D3</accession>